<evidence type="ECO:0000313" key="2">
    <source>
        <dbReference type="EMBL" id="KAK7268460.1"/>
    </source>
</evidence>
<dbReference type="InterPro" id="IPR040265">
    <property type="entry name" value="CHUP1/IPGA1-like"/>
</dbReference>
<evidence type="ECO:0000313" key="3">
    <source>
        <dbReference type="Proteomes" id="UP001372338"/>
    </source>
</evidence>
<comment type="caution">
    <text evidence="2">The sequence shown here is derived from an EMBL/GenBank/DDBJ whole genome shotgun (WGS) entry which is preliminary data.</text>
</comment>
<keyword evidence="1" id="KW-0175">Coiled coil</keyword>
<dbReference type="GO" id="GO:0055028">
    <property type="term" value="C:cortical microtubule"/>
    <property type="evidence" value="ECO:0007669"/>
    <property type="project" value="TreeGrafter"/>
</dbReference>
<dbReference type="AlphaFoldDB" id="A0AAN9F4T4"/>
<protein>
    <submittedName>
        <fullName evidence="2">Uncharacterized protein</fullName>
    </submittedName>
</protein>
<dbReference type="PANTHER" id="PTHR31342:SF43">
    <property type="entry name" value="F11A17.16"/>
    <property type="match status" value="1"/>
</dbReference>
<accession>A0AAN9F4T4</accession>
<evidence type="ECO:0000256" key="1">
    <source>
        <dbReference type="ARBA" id="ARBA00023054"/>
    </source>
</evidence>
<dbReference type="EMBL" id="JAYWIO010000004">
    <property type="protein sequence ID" value="KAK7268460.1"/>
    <property type="molecule type" value="Genomic_DNA"/>
</dbReference>
<reference evidence="2 3" key="1">
    <citation type="submission" date="2024-01" db="EMBL/GenBank/DDBJ databases">
        <title>The genomes of 5 underutilized Papilionoideae crops provide insights into root nodulation and disease resistanc.</title>
        <authorList>
            <person name="Yuan L."/>
        </authorList>
    </citation>
    <scope>NUCLEOTIDE SEQUENCE [LARGE SCALE GENOMIC DNA]</scope>
    <source>
        <strain evidence="2">ZHUSHIDOU_FW_LH</strain>
        <tissue evidence="2">Leaf</tissue>
    </source>
</reference>
<dbReference type="PANTHER" id="PTHR31342">
    <property type="entry name" value="PROTEIN CHUP1, CHLOROPLASTIC"/>
    <property type="match status" value="1"/>
</dbReference>
<gene>
    <name evidence="2" type="ORF">RIF29_21159</name>
</gene>
<organism evidence="2 3">
    <name type="scientific">Crotalaria pallida</name>
    <name type="common">Smooth rattlebox</name>
    <name type="synonym">Crotalaria striata</name>
    <dbReference type="NCBI Taxonomy" id="3830"/>
    <lineage>
        <taxon>Eukaryota</taxon>
        <taxon>Viridiplantae</taxon>
        <taxon>Streptophyta</taxon>
        <taxon>Embryophyta</taxon>
        <taxon>Tracheophyta</taxon>
        <taxon>Spermatophyta</taxon>
        <taxon>Magnoliopsida</taxon>
        <taxon>eudicotyledons</taxon>
        <taxon>Gunneridae</taxon>
        <taxon>Pentapetalae</taxon>
        <taxon>rosids</taxon>
        <taxon>fabids</taxon>
        <taxon>Fabales</taxon>
        <taxon>Fabaceae</taxon>
        <taxon>Papilionoideae</taxon>
        <taxon>50 kb inversion clade</taxon>
        <taxon>genistoids sensu lato</taxon>
        <taxon>core genistoids</taxon>
        <taxon>Crotalarieae</taxon>
        <taxon>Crotalaria</taxon>
    </lineage>
</organism>
<dbReference type="GO" id="GO:0072699">
    <property type="term" value="P:protein localization to cortical microtubule cytoskeleton"/>
    <property type="evidence" value="ECO:0007669"/>
    <property type="project" value="TreeGrafter"/>
</dbReference>
<sequence length="170" mass="19157">MILLLLKLSEKNEALGEHQRQKFKDIQKLIADKLERSKAKKEAIIESFFVKTPLSIPATSHGITESSTIGRKSPSFDQLFRTMKNQIEKKDSKGYVNHQKPVAISAHSSIVGEIQNHSAHLLAIRADIETKGEFINDLIKKVVDAAYKDIEDVLKFVDWLDVELSSLVGF</sequence>
<keyword evidence="3" id="KW-1185">Reference proteome</keyword>
<dbReference type="Proteomes" id="UP001372338">
    <property type="component" value="Unassembled WGS sequence"/>
</dbReference>
<proteinExistence type="predicted"/>
<name>A0AAN9F4T4_CROPI</name>